<dbReference type="RefSeq" id="WP_078752932.1">
    <property type="nucleotide sequence ID" value="NZ_FUXU01000032.1"/>
</dbReference>
<dbReference type="Proteomes" id="UP000190162">
    <property type="component" value="Unassembled WGS sequence"/>
</dbReference>
<evidence type="ECO:0000313" key="1">
    <source>
        <dbReference type="EMBL" id="SKA56698.1"/>
    </source>
</evidence>
<accession>A0A1T4UVP1</accession>
<proteinExistence type="predicted"/>
<sequence length="184" mass="21329">MVEHYFLWDKETRIVNHTAISVFNGSMMAEYPSTALTVHPLPVKANNVVVVCEIDEHGKPHATQYMDDHRGKTIWLKSDCSQSKQVSELGSITDDWTLFEPETLYDEWINDAWVTNISNQHMAEYNKVDTNRRYLYSQISDPLYFESDREKRQGNLELAQALESQADAAVEKIKAENPWPKNFM</sequence>
<gene>
    <name evidence="1" type="ORF">SAMN02745132_02620</name>
</gene>
<reference evidence="2" key="1">
    <citation type="submission" date="2017-02" db="EMBL/GenBank/DDBJ databases">
        <authorList>
            <person name="Varghese N."/>
            <person name="Submissions S."/>
        </authorList>
    </citation>
    <scope>NUCLEOTIDE SEQUENCE [LARGE SCALE GENOMIC DNA]</scope>
    <source>
        <strain evidence="2">DSM 22720</strain>
    </source>
</reference>
<name>A0A1T4UVP1_9GAMM</name>
<dbReference type="EMBL" id="FUXU01000032">
    <property type="protein sequence ID" value="SKA56698.1"/>
    <property type="molecule type" value="Genomic_DNA"/>
</dbReference>
<dbReference type="OrthoDB" id="5814322at2"/>
<protein>
    <recommendedName>
        <fullName evidence="3">Tail fiber assembly protein</fullName>
    </recommendedName>
</protein>
<evidence type="ECO:0000313" key="2">
    <source>
        <dbReference type="Proteomes" id="UP000190162"/>
    </source>
</evidence>
<keyword evidence="2" id="KW-1185">Reference proteome</keyword>
<evidence type="ECO:0008006" key="3">
    <source>
        <dbReference type="Google" id="ProtNLM"/>
    </source>
</evidence>
<organism evidence="1 2">
    <name type="scientific">Enterovibrio nigricans DSM 22720</name>
    <dbReference type="NCBI Taxonomy" id="1121868"/>
    <lineage>
        <taxon>Bacteria</taxon>
        <taxon>Pseudomonadati</taxon>
        <taxon>Pseudomonadota</taxon>
        <taxon>Gammaproteobacteria</taxon>
        <taxon>Vibrionales</taxon>
        <taxon>Vibrionaceae</taxon>
        <taxon>Enterovibrio</taxon>
    </lineage>
</organism>
<dbReference type="AlphaFoldDB" id="A0A1T4UVP1"/>